<protein>
    <submittedName>
        <fullName evidence="2">Uncharacterized protein</fullName>
    </submittedName>
</protein>
<evidence type="ECO:0000313" key="3">
    <source>
        <dbReference type="Proteomes" id="UP000827284"/>
    </source>
</evidence>
<name>A0A9P3HKW0_9FUNG</name>
<evidence type="ECO:0000313" key="2">
    <source>
        <dbReference type="EMBL" id="GJJ78599.1"/>
    </source>
</evidence>
<gene>
    <name evidence="2" type="ORF">EMPS_10958</name>
</gene>
<reference evidence="2" key="1">
    <citation type="submission" date="2021-11" db="EMBL/GenBank/DDBJ databases">
        <authorList>
            <person name="Herlambang A."/>
            <person name="Guo Y."/>
            <person name="Takashima Y."/>
            <person name="Nishizawa T."/>
        </authorList>
    </citation>
    <scope>NUCLEOTIDE SEQUENCE</scope>
    <source>
        <strain evidence="2">E1425</strain>
    </source>
</reference>
<dbReference type="Proteomes" id="UP000827284">
    <property type="component" value="Unassembled WGS sequence"/>
</dbReference>
<reference evidence="2" key="2">
    <citation type="journal article" date="2022" name="Microbiol. Resour. Announc.">
        <title>Whole-Genome Sequence of Entomortierella parvispora E1425, a Mucoromycotan Fungus Associated with Burkholderiaceae-Related Endosymbiotic Bacteria.</title>
        <authorList>
            <person name="Herlambang A."/>
            <person name="Guo Y."/>
            <person name="Takashima Y."/>
            <person name="Narisawa K."/>
            <person name="Ohta H."/>
            <person name="Nishizawa T."/>
        </authorList>
    </citation>
    <scope>NUCLEOTIDE SEQUENCE</scope>
    <source>
        <strain evidence="2">E1425</strain>
    </source>
</reference>
<evidence type="ECO:0000256" key="1">
    <source>
        <dbReference type="SAM" id="MobiDB-lite"/>
    </source>
</evidence>
<dbReference type="PANTHER" id="PTHR15827:SF2">
    <property type="entry name" value="CYCLIN-DEPENDENT KINASE 2-INTERACTING PROTEIN"/>
    <property type="match status" value="1"/>
</dbReference>
<sequence>MSKATVERKVIGILYDFQKARKVWGDLVSDGLTQANALVNVQLQQGYVDSAAYWPPALSQFTDLKDRFESKLQKKADALAMDFETTFTKMSAQYAKMKLQTSQFEYLIEEATESFGEAFVFKEPLGATCTLEQIWIQLESIFGLYTQQITLNREILDELIARNQHSQPQFVTSSTASTSSPPSIHKAQGAKTALSDPSAIGMVVPPARRDKDQGMILLSAWLNQPHLKTDALLTFDEFCQVELFGNE</sequence>
<dbReference type="OrthoDB" id="17066at2759"/>
<dbReference type="PANTHER" id="PTHR15827">
    <property type="entry name" value="CYCLIN-DEPENDENT KINASE 2-INTERACTING PROTEIN"/>
    <property type="match status" value="1"/>
</dbReference>
<keyword evidence="3" id="KW-1185">Reference proteome</keyword>
<dbReference type="EMBL" id="BQFW01000015">
    <property type="protein sequence ID" value="GJJ78599.1"/>
    <property type="molecule type" value="Genomic_DNA"/>
</dbReference>
<dbReference type="AlphaFoldDB" id="A0A9P3HKW0"/>
<organism evidence="2 3">
    <name type="scientific">Entomortierella parvispora</name>
    <dbReference type="NCBI Taxonomy" id="205924"/>
    <lineage>
        <taxon>Eukaryota</taxon>
        <taxon>Fungi</taxon>
        <taxon>Fungi incertae sedis</taxon>
        <taxon>Mucoromycota</taxon>
        <taxon>Mortierellomycotina</taxon>
        <taxon>Mortierellomycetes</taxon>
        <taxon>Mortierellales</taxon>
        <taxon>Mortierellaceae</taxon>
        <taxon>Entomortierella</taxon>
    </lineage>
</organism>
<feature type="compositionally biased region" description="Low complexity" evidence="1">
    <location>
        <begin position="172"/>
        <end position="183"/>
    </location>
</feature>
<feature type="region of interest" description="Disordered" evidence="1">
    <location>
        <begin position="170"/>
        <end position="193"/>
    </location>
</feature>
<comment type="caution">
    <text evidence="2">The sequence shown here is derived from an EMBL/GenBank/DDBJ whole genome shotgun (WGS) entry which is preliminary data.</text>
</comment>
<accession>A0A9P3HKW0</accession>
<proteinExistence type="predicted"/>